<feature type="region of interest" description="Disordered" evidence="1">
    <location>
        <begin position="30"/>
        <end position="89"/>
    </location>
</feature>
<dbReference type="KEGG" id="bbel:109487625"/>
<dbReference type="Pfam" id="PF01926">
    <property type="entry name" value="MMR_HSR1"/>
    <property type="match status" value="1"/>
</dbReference>
<dbReference type="Gene3D" id="3.40.50.300">
    <property type="entry name" value="P-loop containing nucleotide triphosphate hydrolases"/>
    <property type="match status" value="1"/>
</dbReference>
<dbReference type="AlphaFoldDB" id="A0A6P5AC17"/>
<dbReference type="RefSeq" id="XP_019647188.1">
    <property type="nucleotide sequence ID" value="XM_019791629.1"/>
</dbReference>
<dbReference type="Proteomes" id="UP000515135">
    <property type="component" value="Unplaced"/>
</dbReference>
<evidence type="ECO:0000256" key="1">
    <source>
        <dbReference type="SAM" id="MobiDB-lite"/>
    </source>
</evidence>
<proteinExistence type="predicted"/>
<gene>
    <name evidence="4" type="primary">LOC109487625</name>
</gene>
<dbReference type="SUPFAM" id="SSF52540">
    <property type="entry name" value="P-loop containing nucleoside triphosphate hydrolases"/>
    <property type="match status" value="1"/>
</dbReference>
<organism evidence="3 4">
    <name type="scientific">Branchiostoma belcheri</name>
    <name type="common">Amphioxus</name>
    <dbReference type="NCBI Taxonomy" id="7741"/>
    <lineage>
        <taxon>Eukaryota</taxon>
        <taxon>Metazoa</taxon>
        <taxon>Chordata</taxon>
        <taxon>Cephalochordata</taxon>
        <taxon>Leptocardii</taxon>
        <taxon>Amphioxiformes</taxon>
        <taxon>Branchiostomatidae</taxon>
        <taxon>Branchiostoma</taxon>
    </lineage>
</organism>
<dbReference type="OrthoDB" id="25620at2759"/>
<dbReference type="PANTHER" id="PTHR14241:SF31">
    <property type="entry name" value="RIBOSOMAL PROTEIN S23 MITOCHONDRIAL CONSERVED DOMAIN-CONTAINING PROTEIN"/>
    <property type="match status" value="1"/>
</dbReference>
<dbReference type="InterPro" id="IPR027417">
    <property type="entry name" value="P-loop_NTPase"/>
</dbReference>
<feature type="compositionally biased region" description="Basic and acidic residues" evidence="1">
    <location>
        <begin position="30"/>
        <end position="63"/>
    </location>
</feature>
<dbReference type="PANTHER" id="PTHR14241">
    <property type="entry name" value="INTERFERON-INDUCED PROTEIN 44"/>
    <property type="match status" value="1"/>
</dbReference>
<dbReference type="InterPro" id="IPR006073">
    <property type="entry name" value="GTP-bd"/>
</dbReference>
<name>A0A6P5AC17_BRABE</name>
<feature type="domain" description="G" evidence="2">
    <location>
        <begin position="122"/>
        <end position="197"/>
    </location>
</feature>
<evidence type="ECO:0000313" key="4">
    <source>
        <dbReference type="RefSeq" id="XP_019647188.1"/>
    </source>
</evidence>
<feature type="compositionally biased region" description="Basic and acidic residues" evidence="1">
    <location>
        <begin position="70"/>
        <end position="89"/>
    </location>
</feature>
<reference evidence="4" key="1">
    <citation type="submission" date="2025-08" db="UniProtKB">
        <authorList>
            <consortium name="RefSeq"/>
        </authorList>
    </citation>
    <scope>IDENTIFICATION</scope>
    <source>
        <tissue evidence="4">Gonad</tissue>
    </source>
</reference>
<dbReference type="GO" id="GO:0005525">
    <property type="term" value="F:GTP binding"/>
    <property type="evidence" value="ECO:0007669"/>
    <property type="project" value="InterPro"/>
</dbReference>
<keyword evidence="3" id="KW-1185">Reference proteome</keyword>
<sequence length="429" mass="49487">MGNTLSEALWGKPEVVYVDKYKDITEEKVREAKEKKARQLREQAERERREIQEAERREEERRRQQQQQEEQEKQKEAERLRRLQQESRGQKKKLLRYNFGDKHGLRNFASIDKRDIQRSGLRIGVIGPTGSGKSSFINTCERAMKLTEKGTCETQTSGAEGTTIVQEYLDDIGSKFCLVDTRGFFNYGEKEFTAMTNIVYGRLRPGEKIDLDSAEEAGKDDSWDAFSNGLHAIVIVLAATHKDPLLYSGQHMTNLNTIREFMKPRGISPVTVVTHVDQVRDEKELNKIKLKASAATGSPPSHVYFIENYHPGHNDRDFSIELRAMEILNSALLVGERYVRIHKQQQQYAAEERQAAAVQCGANEPIEGFFRRLCDTRHIPYDKTESVIAHLKEEDVTTAKLLRDNWDDLEAELQITSRMKTYVREMLFK</sequence>
<dbReference type="GeneID" id="109487625"/>
<evidence type="ECO:0000259" key="2">
    <source>
        <dbReference type="Pfam" id="PF01926"/>
    </source>
</evidence>
<accession>A0A6P5AC17</accession>
<evidence type="ECO:0000313" key="3">
    <source>
        <dbReference type="Proteomes" id="UP000515135"/>
    </source>
</evidence>
<dbReference type="CDD" id="cd00882">
    <property type="entry name" value="Ras_like_GTPase"/>
    <property type="match status" value="1"/>
</dbReference>
<protein>
    <submittedName>
        <fullName evidence="4">Uncharacterized protein LOC109487625</fullName>
    </submittedName>
</protein>